<dbReference type="GO" id="GO:0000105">
    <property type="term" value="P:L-histidine biosynthetic process"/>
    <property type="evidence" value="ECO:0007669"/>
    <property type="project" value="UniProtKB-UniRule"/>
</dbReference>
<evidence type="ECO:0000256" key="1">
    <source>
        <dbReference type="ARBA" id="ARBA00005091"/>
    </source>
</evidence>
<dbReference type="CDD" id="cd01748">
    <property type="entry name" value="GATase1_IGP_Synthase"/>
    <property type="match status" value="1"/>
</dbReference>
<keyword evidence="5 10" id="KW-0315">Glutamine amidotransferase</keyword>
<feature type="domain" description="Glutamine amidotransferase" evidence="12">
    <location>
        <begin position="3"/>
        <end position="186"/>
    </location>
</feature>
<dbReference type="OrthoDB" id="9807137at2"/>
<reference evidence="13 14" key="1">
    <citation type="submission" date="2016-03" db="EMBL/GenBank/DDBJ databases">
        <title>Pediococcus and Lactobacillus from brewery environment - whole genome sequencing and assembly.</title>
        <authorList>
            <person name="Behr J."/>
            <person name="Geissler A.J."/>
            <person name="Vogel R.F."/>
        </authorList>
    </citation>
    <scope>NUCLEOTIDE SEQUENCE [LARGE SCALE GENOMIC DNA]</scope>
    <source>
        <strain evidence="13 14">TMW 1.1995</strain>
    </source>
</reference>
<evidence type="ECO:0000256" key="9">
    <source>
        <dbReference type="ARBA" id="ARBA00049534"/>
    </source>
</evidence>
<comment type="pathway">
    <text evidence="1 10">Amino-acid biosynthesis; L-histidine biosynthesis; L-histidine from 5-phospho-alpha-D-ribose 1-diphosphate: step 5/9.</text>
</comment>
<evidence type="ECO:0000256" key="7">
    <source>
        <dbReference type="ARBA" id="ARBA00023239"/>
    </source>
</evidence>
<keyword evidence="3 10" id="KW-0028">Amino-acid biosynthesis</keyword>
<dbReference type="GO" id="GO:0016829">
    <property type="term" value="F:lyase activity"/>
    <property type="evidence" value="ECO:0007669"/>
    <property type="project" value="UniProtKB-KW"/>
</dbReference>
<comment type="function">
    <text evidence="10">IGPS catalyzes the conversion of PRFAR and glutamine to IGP, AICAR and glutamate. The HisH subunit catalyzes the hydrolysis of glutamine to glutamate and ammonia as part of the synthesis of IGP and AICAR. The resulting ammonia molecule is channeled to the active site of HisF.</text>
</comment>
<dbReference type="GO" id="GO:0004359">
    <property type="term" value="F:glutaminase activity"/>
    <property type="evidence" value="ECO:0007669"/>
    <property type="project" value="UniProtKB-EC"/>
</dbReference>
<protein>
    <recommendedName>
        <fullName evidence="10">Imidazole glycerol phosphate synthase subunit HisH</fullName>
        <ecNumber evidence="10">4.3.2.10</ecNumber>
    </recommendedName>
    <alternativeName>
        <fullName evidence="10">IGP synthase glutaminase subunit</fullName>
        <ecNumber evidence="10">3.5.1.2</ecNumber>
    </alternativeName>
    <alternativeName>
        <fullName evidence="10">IGP synthase subunit HisH</fullName>
    </alternativeName>
    <alternativeName>
        <fullName evidence="10">ImGP synthase subunit HisH</fullName>
        <shortName evidence="10">IGPS subunit HisH</shortName>
    </alternativeName>
</protein>
<feature type="active site" evidence="10 11">
    <location>
        <position position="183"/>
    </location>
</feature>
<evidence type="ECO:0000313" key="14">
    <source>
        <dbReference type="Proteomes" id="UP000093267"/>
    </source>
</evidence>
<keyword evidence="14" id="KW-1185">Reference proteome</keyword>
<dbReference type="PANTHER" id="PTHR42701:SF1">
    <property type="entry name" value="IMIDAZOLE GLYCEROL PHOSPHATE SYNTHASE SUBUNIT HISH"/>
    <property type="match status" value="1"/>
</dbReference>
<dbReference type="Pfam" id="PF00117">
    <property type="entry name" value="GATase"/>
    <property type="match status" value="1"/>
</dbReference>
<dbReference type="NCBIfam" id="TIGR01855">
    <property type="entry name" value="IMP_synth_hisH"/>
    <property type="match status" value="1"/>
</dbReference>
<dbReference type="PROSITE" id="PS51273">
    <property type="entry name" value="GATASE_TYPE_1"/>
    <property type="match status" value="1"/>
</dbReference>
<dbReference type="PANTHER" id="PTHR42701">
    <property type="entry name" value="IMIDAZOLE GLYCEROL PHOSPHATE SYNTHASE SUBUNIT HISH"/>
    <property type="match status" value="1"/>
</dbReference>
<evidence type="ECO:0000256" key="10">
    <source>
        <dbReference type="HAMAP-Rule" id="MF_00278"/>
    </source>
</evidence>
<dbReference type="PIRSF" id="PIRSF000495">
    <property type="entry name" value="Amidotransf_hisH"/>
    <property type="match status" value="1"/>
</dbReference>
<dbReference type="EC" id="3.5.1.2" evidence="10"/>
<keyword evidence="13" id="KW-0808">Transferase</keyword>
<name>A0A1B2IY45_9LACO</name>
<dbReference type="RefSeq" id="WP_054712499.1">
    <property type="nucleotide sequence ID" value="NZ_CP014912.1"/>
</dbReference>
<dbReference type="SUPFAM" id="SSF52317">
    <property type="entry name" value="Class I glutamine amidotransferase-like"/>
    <property type="match status" value="1"/>
</dbReference>
<evidence type="ECO:0000256" key="6">
    <source>
        <dbReference type="ARBA" id="ARBA00023102"/>
    </source>
</evidence>
<evidence type="ECO:0000256" key="4">
    <source>
        <dbReference type="ARBA" id="ARBA00022801"/>
    </source>
</evidence>
<evidence type="ECO:0000259" key="12">
    <source>
        <dbReference type="Pfam" id="PF00117"/>
    </source>
</evidence>
<evidence type="ECO:0000256" key="2">
    <source>
        <dbReference type="ARBA" id="ARBA00011152"/>
    </source>
</evidence>
<sequence length="208" mass="22598">MIVIIDYDTGNTRNLKKALDYLHIENTLSADPAVIQQADGVVLPGVGAFGKAMDALRERRLVTVIQQVAAQGTPMLGICLGMQLLFERGFEFGENTGLGLIPGNVVAIPDNLGVKVPHMGWDLNTMTQDDPIAAGFNQESTYFVHSFYAKTAPENILATCDYGVTLPSIVRRDNVIGMQFHPEKSGQIGLNGLRAFKEVIDNANYSSN</sequence>
<dbReference type="GO" id="GO:0000107">
    <property type="term" value="F:imidazoleglycerol-phosphate synthase activity"/>
    <property type="evidence" value="ECO:0007669"/>
    <property type="project" value="UniProtKB-UniRule"/>
</dbReference>
<dbReference type="InterPro" id="IPR029062">
    <property type="entry name" value="Class_I_gatase-like"/>
</dbReference>
<comment type="subcellular location">
    <subcellularLocation>
        <location evidence="10">Cytoplasm</location>
    </subcellularLocation>
</comment>
<dbReference type="STRING" id="240427.AYR62_10675"/>
<dbReference type="InterPro" id="IPR010139">
    <property type="entry name" value="Imidazole-glycPsynth_HisH"/>
</dbReference>
<keyword evidence="10" id="KW-0963">Cytoplasm</keyword>
<evidence type="ECO:0000256" key="3">
    <source>
        <dbReference type="ARBA" id="ARBA00022605"/>
    </source>
</evidence>
<comment type="catalytic activity">
    <reaction evidence="9 10">
        <text>L-glutamine + H2O = L-glutamate + NH4(+)</text>
        <dbReference type="Rhea" id="RHEA:15889"/>
        <dbReference type="ChEBI" id="CHEBI:15377"/>
        <dbReference type="ChEBI" id="CHEBI:28938"/>
        <dbReference type="ChEBI" id="CHEBI:29985"/>
        <dbReference type="ChEBI" id="CHEBI:58359"/>
        <dbReference type="EC" id="3.5.1.2"/>
    </reaction>
</comment>
<evidence type="ECO:0000256" key="11">
    <source>
        <dbReference type="PIRSR" id="PIRSR000495-1"/>
    </source>
</evidence>
<comment type="subunit">
    <text evidence="2 10">Heterodimer of HisH and HisF.</text>
</comment>
<keyword evidence="4 10" id="KW-0378">Hydrolase</keyword>
<dbReference type="KEGG" id="lpd:AYR62_10675"/>
<evidence type="ECO:0000256" key="5">
    <source>
        <dbReference type="ARBA" id="ARBA00022962"/>
    </source>
</evidence>
<accession>A0A1B2IY45</accession>
<evidence type="ECO:0000313" key="13">
    <source>
        <dbReference type="EMBL" id="ANZ66996.1"/>
    </source>
</evidence>
<proteinExistence type="inferred from homology"/>
<dbReference type="Gene3D" id="3.40.50.880">
    <property type="match status" value="1"/>
</dbReference>
<dbReference type="HAMAP" id="MF_00278">
    <property type="entry name" value="HisH"/>
    <property type="match status" value="1"/>
</dbReference>
<dbReference type="EMBL" id="CP014924">
    <property type="protein sequence ID" value="ANZ66996.1"/>
    <property type="molecule type" value="Genomic_DNA"/>
</dbReference>
<keyword evidence="7 10" id="KW-0456">Lyase</keyword>
<gene>
    <name evidence="10 13" type="primary">hisH</name>
    <name evidence="13" type="ORF">AYR63_07525</name>
</gene>
<keyword evidence="6 10" id="KW-0368">Histidine biosynthesis</keyword>
<feature type="active site" description="Nucleophile" evidence="10 11">
    <location>
        <position position="79"/>
    </location>
</feature>
<dbReference type="EC" id="4.3.2.10" evidence="10"/>
<dbReference type="Proteomes" id="UP000093267">
    <property type="component" value="Chromosome"/>
</dbReference>
<dbReference type="AlphaFoldDB" id="A0A1B2IY45"/>
<organism evidence="13 14">
    <name type="scientific">Secundilactobacillus paracollinoides</name>
    <dbReference type="NCBI Taxonomy" id="240427"/>
    <lineage>
        <taxon>Bacteria</taxon>
        <taxon>Bacillati</taxon>
        <taxon>Bacillota</taxon>
        <taxon>Bacilli</taxon>
        <taxon>Lactobacillales</taxon>
        <taxon>Lactobacillaceae</taxon>
        <taxon>Secundilactobacillus</taxon>
    </lineage>
</organism>
<evidence type="ECO:0000256" key="8">
    <source>
        <dbReference type="ARBA" id="ARBA00047838"/>
    </source>
</evidence>
<dbReference type="UniPathway" id="UPA00031">
    <property type="reaction ID" value="UER00010"/>
</dbReference>
<feature type="active site" evidence="10 11">
    <location>
        <position position="181"/>
    </location>
</feature>
<comment type="catalytic activity">
    <reaction evidence="8 10">
        <text>5-[(5-phospho-1-deoxy-D-ribulos-1-ylimino)methylamino]-1-(5-phospho-beta-D-ribosyl)imidazole-4-carboxamide + L-glutamine = D-erythro-1-(imidazol-4-yl)glycerol 3-phosphate + 5-amino-1-(5-phospho-beta-D-ribosyl)imidazole-4-carboxamide + L-glutamate + H(+)</text>
        <dbReference type="Rhea" id="RHEA:24793"/>
        <dbReference type="ChEBI" id="CHEBI:15378"/>
        <dbReference type="ChEBI" id="CHEBI:29985"/>
        <dbReference type="ChEBI" id="CHEBI:58278"/>
        <dbReference type="ChEBI" id="CHEBI:58359"/>
        <dbReference type="ChEBI" id="CHEBI:58475"/>
        <dbReference type="ChEBI" id="CHEBI:58525"/>
        <dbReference type="EC" id="4.3.2.10"/>
    </reaction>
</comment>
<dbReference type="InterPro" id="IPR017926">
    <property type="entry name" value="GATASE"/>
</dbReference>
<dbReference type="GO" id="GO:0005737">
    <property type="term" value="C:cytoplasm"/>
    <property type="evidence" value="ECO:0007669"/>
    <property type="project" value="UniProtKB-SubCell"/>
</dbReference>